<dbReference type="CDD" id="cd00157">
    <property type="entry name" value="Rho"/>
    <property type="match status" value="1"/>
</dbReference>
<evidence type="ECO:0000256" key="10">
    <source>
        <dbReference type="ARBA" id="ARBA00023212"/>
    </source>
</evidence>
<dbReference type="EMBL" id="BAAFRS010000281">
    <property type="protein sequence ID" value="GAB1226252.1"/>
    <property type="molecule type" value="Genomic_DNA"/>
</dbReference>
<comment type="caution">
    <text evidence="11">The sequence shown here is derived from an EMBL/GenBank/DDBJ whole genome shotgun (WGS) entry which is preliminary data.</text>
</comment>
<evidence type="ECO:0000256" key="7">
    <source>
        <dbReference type="ARBA" id="ARBA00022801"/>
    </source>
</evidence>
<dbReference type="InterPro" id="IPR003578">
    <property type="entry name" value="Small_GTPase_Rho"/>
</dbReference>
<dbReference type="PROSITE" id="PS51421">
    <property type="entry name" value="RAS"/>
    <property type="match status" value="1"/>
</dbReference>
<dbReference type="PROSITE" id="PS51419">
    <property type="entry name" value="RAB"/>
    <property type="match status" value="1"/>
</dbReference>
<keyword evidence="12" id="KW-1185">Reference proteome</keyword>
<comment type="cofactor">
    <cofactor evidence="1">
        <name>Mg(2+)</name>
        <dbReference type="ChEBI" id="CHEBI:18420"/>
    </cofactor>
</comment>
<comment type="similarity">
    <text evidence="3">Belongs to the small GTPase superfamily. Rho family.</text>
</comment>
<sequence>MEEQQNSMKLVIVGDGAVGKTCLLTRYRLNTFPEDYVPTVFENFVEQVSYKKGHINLQMWDTAGQEDFDRIRNRAYPDTDVFLICYAVDDQNSFENIEVKWISEVTHFCKDAKVVLVATKSDRRKDKSTDCISTAKGEELKTKIGAAAFCECSAKTGSNVKETFKVAIDVVRGRAEEKEKTSKEGCVVV</sequence>
<dbReference type="SMART" id="SM00175">
    <property type="entry name" value="RAB"/>
    <property type="match status" value="1"/>
</dbReference>
<evidence type="ECO:0000256" key="3">
    <source>
        <dbReference type="ARBA" id="ARBA00010142"/>
    </source>
</evidence>
<dbReference type="Proteomes" id="UP001628156">
    <property type="component" value="Unassembled WGS sequence"/>
</dbReference>
<gene>
    <name evidence="11" type="ORF">ENUP19_0281G0017</name>
</gene>
<keyword evidence="10" id="KW-0963">Cytoplasm</keyword>
<evidence type="ECO:0000256" key="9">
    <source>
        <dbReference type="ARBA" id="ARBA00023134"/>
    </source>
</evidence>
<dbReference type="InterPro" id="IPR027417">
    <property type="entry name" value="P-loop_NTPase"/>
</dbReference>
<name>A0ABQ0DU41_9EUKA</name>
<dbReference type="SMART" id="SM00173">
    <property type="entry name" value="RAS"/>
    <property type="match status" value="1"/>
</dbReference>
<evidence type="ECO:0000256" key="4">
    <source>
        <dbReference type="ARBA" id="ARBA00011984"/>
    </source>
</evidence>
<dbReference type="InterPro" id="IPR001806">
    <property type="entry name" value="Small_GTPase"/>
</dbReference>
<evidence type="ECO:0000256" key="6">
    <source>
        <dbReference type="ARBA" id="ARBA00022741"/>
    </source>
</evidence>
<organism evidence="11 12">
    <name type="scientific">Entamoeba nuttalli</name>
    <dbReference type="NCBI Taxonomy" id="412467"/>
    <lineage>
        <taxon>Eukaryota</taxon>
        <taxon>Amoebozoa</taxon>
        <taxon>Evosea</taxon>
        <taxon>Archamoebae</taxon>
        <taxon>Mastigamoebida</taxon>
        <taxon>Entamoebidae</taxon>
        <taxon>Entamoeba</taxon>
    </lineage>
</organism>
<dbReference type="PROSITE" id="PS51420">
    <property type="entry name" value="RHO"/>
    <property type="match status" value="1"/>
</dbReference>
<dbReference type="Gene3D" id="3.40.50.300">
    <property type="entry name" value="P-loop containing nucleotide triphosphate hydrolases"/>
    <property type="match status" value="1"/>
</dbReference>
<keyword evidence="8" id="KW-0460">Magnesium</keyword>
<dbReference type="SMART" id="SM00174">
    <property type="entry name" value="RHO"/>
    <property type="match status" value="1"/>
</dbReference>
<keyword evidence="9" id="KW-0342">GTP-binding</keyword>
<evidence type="ECO:0000256" key="8">
    <source>
        <dbReference type="ARBA" id="ARBA00022842"/>
    </source>
</evidence>
<evidence type="ECO:0000313" key="11">
    <source>
        <dbReference type="EMBL" id="GAB1226252.1"/>
    </source>
</evidence>
<comment type="subcellular location">
    <subcellularLocation>
        <location evidence="2">Cytoplasm</location>
        <location evidence="2">Cytoskeleton</location>
    </subcellularLocation>
</comment>
<protein>
    <recommendedName>
        <fullName evidence="4">small monomeric GTPase</fullName>
        <ecNumber evidence="4">3.6.5.2</ecNumber>
    </recommendedName>
</protein>
<dbReference type="EC" id="3.6.5.2" evidence="4"/>
<keyword evidence="6" id="KW-0547">Nucleotide-binding</keyword>
<keyword evidence="7" id="KW-0378">Hydrolase</keyword>
<reference evidence="11 12" key="1">
    <citation type="journal article" date="2019" name="PLoS Negl. Trop. Dis.">
        <title>Whole genome sequencing of Entamoeba nuttalli reveals mammalian host-related molecular signatures and a novel octapeptide-repeat surface protein.</title>
        <authorList>
            <person name="Tanaka M."/>
            <person name="Makiuchi T."/>
            <person name="Komiyama T."/>
            <person name="Shiina T."/>
            <person name="Osaki K."/>
            <person name="Tachibana H."/>
        </authorList>
    </citation>
    <scope>NUCLEOTIDE SEQUENCE [LARGE SCALE GENOMIC DNA]</scope>
    <source>
        <strain evidence="11 12">P19-061405</strain>
    </source>
</reference>
<evidence type="ECO:0000256" key="5">
    <source>
        <dbReference type="ARBA" id="ARBA00022723"/>
    </source>
</evidence>
<dbReference type="PANTHER" id="PTHR24072">
    <property type="entry name" value="RHO FAMILY GTPASE"/>
    <property type="match status" value="1"/>
</dbReference>
<evidence type="ECO:0000313" key="12">
    <source>
        <dbReference type="Proteomes" id="UP001628156"/>
    </source>
</evidence>
<keyword evidence="5" id="KW-0479">Metal-binding</keyword>
<dbReference type="NCBIfam" id="TIGR00231">
    <property type="entry name" value="small_GTP"/>
    <property type="match status" value="1"/>
</dbReference>
<evidence type="ECO:0000256" key="1">
    <source>
        <dbReference type="ARBA" id="ARBA00001946"/>
    </source>
</evidence>
<dbReference type="PRINTS" id="PR00449">
    <property type="entry name" value="RASTRNSFRMNG"/>
</dbReference>
<dbReference type="Pfam" id="PF00071">
    <property type="entry name" value="Ras"/>
    <property type="match status" value="1"/>
</dbReference>
<dbReference type="SUPFAM" id="SSF52540">
    <property type="entry name" value="P-loop containing nucleoside triphosphate hydrolases"/>
    <property type="match status" value="1"/>
</dbReference>
<proteinExistence type="inferred from homology"/>
<dbReference type="InterPro" id="IPR005225">
    <property type="entry name" value="Small_GTP-bd"/>
</dbReference>
<keyword evidence="10" id="KW-0206">Cytoskeleton</keyword>
<accession>A0ABQ0DU41</accession>
<evidence type="ECO:0000256" key="2">
    <source>
        <dbReference type="ARBA" id="ARBA00004245"/>
    </source>
</evidence>